<evidence type="ECO:0000313" key="3">
    <source>
        <dbReference type="Proteomes" id="UP001279410"/>
    </source>
</evidence>
<keyword evidence="3" id="KW-1185">Reference proteome</keyword>
<evidence type="ECO:0000256" key="1">
    <source>
        <dbReference type="SAM" id="MobiDB-lite"/>
    </source>
</evidence>
<sequence>EEDILDLLEQCELDDEKLMGKSSRHRGPKPLTTMPEECSQTPRRRMHWKPPIKSLKTSPAPTASPTLSGPIRRSISCPRSIASLSSPSEVRALSTRPSPTVPMATPLVRPSSATLRSHSLSRSGSAHRVPHSNSLGTIHSNIGDPLINLRSKEQEAELVRQTLAALTAMRIRFPGKTEEEAEAVLDEILDNWKYHKPKVASYWLVKLDSTKQRKLNLEGAETRELLHLYRCLNLPQRVALGVTCQGLWNCFSQHWLAICCWTSLYPWLHPCCCRCRFFFLLFLRLFAPRCRYWNAVSRSCLTALSRWKVS</sequence>
<accession>A0AAD3MA84</accession>
<proteinExistence type="predicted"/>
<organism evidence="2 3">
    <name type="scientific">Lates japonicus</name>
    <name type="common">Japanese lates</name>
    <dbReference type="NCBI Taxonomy" id="270547"/>
    <lineage>
        <taxon>Eukaryota</taxon>
        <taxon>Metazoa</taxon>
        <taxon>Chordata</taxon>
        <taxon>Craniata</taxon>
        <taxon>Vertebrata</taxon>
        <taxon>Euteleostomi</taxon>
        <taxon>Actinopterygii</taxon>
        <taxon>Neopterygii</taxon>
        <taxon>Teleostei</taxon>
        <taxon>Neoteleostei</taxon>
        <taxon>Acanthomorphata</taxon>
        <taxon>Carangaria</taxon>
        <taxon>Carangaria incertae sedis</taxon>
        <taxon>Centropomidae</taxon>
        <taxon>Lates</taxon>
    </lineage>
</organism>
<protein>
    <submittedName>
        <fullName evidence="2">Tubulin polyglutamylase TTLL7 isoform X2</fullName>
    </submittedName>
</protein>
<feature type="non-terminal residue" evidence="2">
    <location>
        <position position="310"/>
    </location>
</feature>
<name>A0AAD3MA84_LATJO</name>
<dbReference type="AlphaFoldDB" id="A0AAD3MA84"/>
<feature type="region of interest" description="Disordered" evidence="1">
    <location>
        <begin position="87"/>
        <end position="113"/>
    </location>
</feature>
<dbReference type="EMBL" id="BRZM01003569">
    <property type="protein sequence ID" value="GLD50030.1"/>
    <property type="molecule type" value="Genomic_DNA"/>
</dbReference>
<gene>
    <name evidence="2" type="ORF">AKAME5_002775800</name>
</gene>
<comment type="caution">
    <text evidence="2">The sequence shown here is derived from an EMBL/GenBank/DDBJ whole genome shotgun (WGS) entry which is preliminary data.</text>
</comment>
<feature type="compositionally biased region" description="Polar residues" evidence="1">
    <location>
        <begin position="55"/>
        <end position="67"/>
    </location>
</feature>
<reference evidence="2" key="1">
    <citation type="submission" date="2022-08" db="EMBL/GenBank/DDBJ databases">
        <title>Genome sequencing of akame (Lates japonicus).</title>
        <authorList>
            <person name="Hashiguchi Y."/>
            <person name="Takahashi H."/>
        </authorList>
    </citation>
    <scope>NUCLEOTIDE SEQUENCE</scope>
    <source>
        <strain evidence="2">Kochi</strain>
    </source>
</reference>
<evidence type="ECO:0000313" key="2">
    <source>
        <dbReference type="EMBL" id="GLD50030.1"/>
    </source>
</evidence>
<dbReference type="Proteomes" id="UP001279410">
    <property type="component" value="Unassembled WGS sequence"/>
</dbReference>
<feature type="region of interest" description="Disordered" evidence="1">
    <location>
        <begin position="15"/>
        <end position="73"/>
    </location>
</feature>